<gene>
    <name evidence="3" type="ORF">IB211_00371</name>
</gene>
<dbReference type="InterPro" id="IPR050535">
    <property type="entry name" value="DNA_Repair-Maintenance_Comp"/>
</dbReference>
<keyword evidence="1" id="KW-0378">Hydrolase</keyword>
<dbReference type="AlphaFoldDB" id="A0A0S2W081"/>
<reference evidence="3 4" key="1">
    <citation type="journal article" date="2015" name="Nat. Commun.">
        <title>Production of butyrate from lysine and the Amadori product fructoselysine by a human gut commensal.</title>
        <authorList>
            <person name="Bui T.P."/>
            <person name="Ritari J."/>
            <person name="Boeren S."/>
            <person name="de Waard P."/>
            <person name="Plugge C.M."/>
            <person name="de Vos W.M."/>
        </authorList>
    </citation>
    <scope>NUCLEOTIDE SEQUENCE [LARGE SCALE GENOMIC DNA]</scope>
    <source>
        <strain evidence="3 4">AF211</strain>
    </source>
</reference>
<dbReference type="SUPFAM" id="SSF56300">
    <property type="entry name" value="Metallo-dependent phosphatases"/>
    <property type="match status" value="1"/>
</dbReference>
<dbReference type="PANTHER" id="PTHR30337">
    <property type="entry name" value="COMPONENT OF ATP-DEPENDENT DSDNA EXONUCLEASE"/>
    <property type="match status" value="1"/>
</dbReference>
<dbReference type="InterPro" id="IPR029052">
    <property type="entry name" value="Metallo-depent_PP-like"/>
</dbReference>
<evidence type="ECO:0000313" key="3">
    <source>
        <dbReference type="EMBL" id="ALP92766.1"/>
    </source>
</evidence>
<dbReference type="InterPro" id="IPR041796">
    <property type="entry name" value="Mre11_N"/>
</dbReference>
<feature type="domain" description="Calcineurin-like phosphoesterase" evidence="2">
    <location>
        <begin position="3"/>
        <end position="190"/>
    </location>
</feature>
<protein>
    <submittedName>
        <fullName evidence="3">DNA double-strand break repair protein Mre11</fullName>
    </submittedName>
</protein>
<sequence length="366" mass="39311">MLHILHAADLHLDAPFASLPAHKAAERRAEQRDLIGRLADLARTRGADLVLLSGDLFDSADTYAETTQALARALGQTGCPVFIAPGNHDYFTLRSPYSALHWPENVHIFRSAALEAVERPDLGCAVHGAAFTAPAREDSPLSGFAAPGDGLIHLGVLHGEVDGKGRYGPIPRADIAASGLAYLALGHVHAGSGLQWEGGTAWAYPGCPEGRGFDELGEKGGLWVTLDDGAISVEFVPLARRRYRIVEADVSRAERPEDALLAALPEDAGADILRVLLTGESGVEGLDLAPLARLLEGRCYSADLRDMTRVRRDLWSRAEEDTLTGLFLRRMRERLAAAGDGDERAALERAVRFGLAALEHGEEPMA</sequence>
<dbReference type="RefSeq" id="WP_033117032.1">
    <property type="nucleotide sequence ID" value="NZ_CALICV010000120.1"/>
</dbReference>
<dbReference type="Gene3D" id="3.60.21.10">
    <property type="match status" value="1"/>
</dbReference>
<reference evidence="4" key="2">
    <citation type="submission" date="2015-04" db="EMBL/GenBank/DDBJ databases">
        <title>A butyrogenic pathway from the amino acid lysine in a human gut commensal.</title>
        <authorList>
            <person name="de Vos W.M."/>
            <person name="Bui N.T.P."/>
            <person name="Plugge C.M."/>
            <person name="Ritari J."/>
        </authorList>
    </citation>
    <scope>NUCLEOTIDE SEQUENCE [LARGE SCALE GENOMIC DNA]</scope>
    <source>
        <strain evidence="4">AF211</strain>
    </source>
</reference>
<evidence type="ECO:0000313" key="4">
    <source>
        <dbReference type="Proteomes" id="UP000064844"/>
    </source>
</evidence>
<name>A0A0S2W081_9FIRM</name>
<dbReference type="Pfam" id="PF00149">
    <property type="entry name" value="Metallophos"/>
    <property type="match status" value="1"/>
</dbReference>
<organism evidence="3 4">
    <name type="scientific">Intestinimonas butyriciproducens</name>
    <dbReference type="NCBI Taxonomy" id="1297617"/>
    <lineage>
        <taxon>Bacteria</taxon>
        <taxon>Bacillati</taxon>
        <taxon>Bacillota</taxon>
        <taxon>Clostridia</taxon>
        <taxon>Eubacteriales</taxon>
        <taxon>Intestinimonas</taxon>
    </lineage>
</organism>
<dbReference type="GO" id="GO:0016787">
    <property type="term" value="F:hydrolase activity"/>
    <property type="evidence" value="ECO:0007669"/>
    <property type="project" value="UniProtKB-KW"/>
</dbReference>
<dbReference type="CDD" id="cd00840">
    <property type="entry name" value="MPP_Mre11_N"/>
    <property type="match status" value="1"/>
</dbReference>
<dbReference type="eggNOG" id="COG0420">
    <property type="taxonomic scope" value="Bacteria"/>
</dbReference>
<evidence type="ECO:0000259" key="2">
    <source>
        <dbReference type="Pfam" id="PF00149"/>
    </source>
</evidence>
<dbReference type="KEGG" id="ibu:IB211_00371"/>
<dbReference type="Proteomes" id="UP000064844">
    <property type="component" value="Chromosome"/>
</dbReference>
<dbReference type="PANTHER" id="PTHR30337:SF7">
    <property type="entry name" value="PHOSPHOESTERASE"/>
    <property type="match status" value="1"/>
</dbReference>
<dbReference type="STRING" id="1297617.IB211_00371"/>
<proteinExistence type="predicted"/>
<dbReference type="InterPro" id="IPR004843">
    <property type="entry name" value="Calcineurin-like_PHP"/>
</dbReference>
<keyword evidence="4" id="KW-1185">Reference proteome</keyword>
<dbReference type="EMBL" id="CP011307">
    <property type="protein sequence ID" value="ALP92766.1"/>
    <property type="molecule type" value="Genomic_DNA"/>
</dbReference>
<accession>A0A0S2W081</accession>
<evidence type="ECO:0000256" key="1">
    <source>
        <dbReference type="ARBA" id="ARBA00022801"/>
    </source>
</evidence>